<accession>A0A163T717</accession>
<organism evidence="3 4">
    <name type="scientific">Oerskovia enterophila</name>
    <dbReference type="NCBI Taxonomy" id="43678"/>
    <lineage>
        <taxon>Bacteria</taxon>
        <taxon>Bacillati</taxon>
        <taxon>Actinomycetota</taxon>
        <taxon>Actinomycetes</taxon>
        <taxon>Micrococcales</taxon>
        <taxon>Cellulomonadaceae</taxon>
        <taxon>Oerskovia</taxon>
    </lineage>
</organism>
<keyword evidence="2" id="KW-0472">Membrane</keyword>
<comment type="caution">
    <text evidence="3">The sequence shown here is derived from an EMBL/GenBank/DDBJ whole genome shotgun (WGS) entry which is preliminary data.</text>
</comment>
<proteinExistence type="predicted"/>
<evidence type="ECO:0000313" key="3">
    <source>
        <dbReference type="EMBL" id="KZM37181.1"/>
    </source>
</evidence>
<feature type="region of interest" description="Disordered" evidence="1">
    <location>
        <begin position="1"/>
        <end position="50"/>
    </location>
</feature>
<keyword evidence="2" id="KW-1133">Transmembrane helix</keyword>
<feature type="transmembrane region" description="Helical" evidence="2">
    <location>
        <begin position="227"/>
        <end position="248"/>
    </location>
</feature>
<feature type="transmembrane region" description="Helical" evidence="2">
    <location>
        <begin position="60"/>
        <end position="79"/>
    </location>
</feature>
<dbReference type="RefSeq" id="WP_068706663.1">
    <property type="nucleotide sequence ID" value="NZ_LRIE01000023.1"/>
</dbReference>
<evidence type="ECO:0000256" key="2">
    <source>
        <dbReference type="SAM" id="Phobius"/>
    </source>
</evidence>
<sequence length="455" mass="47153">MSQTLTPPPGSAPAPGRAVQPAHPGQPGGQTGTASLTQAQERAERRAGVRSALRRTPGKLRIALAACVLASIVFGALGFQAARVQGIALEDARSDTSQLVGIQDVRNNLVVADASATNAFLVGGLEPADQRERYDDAIANASIRLAELAGSNSADATELGVVASQVTVYTGLIEQARANNRQGFPVGSAYLDQASTLLRDEILPTLTTLVDDNAERVASDLSMVRNAMWILAAGLLCLALLIVTQVWLAKRTHRVLNVGLLVASIVLLVVGVGGAVLLSQTNSAAAAVRDGPYAATLAASTAYSEANDAKAMESFTLIKRGSGQTYEESFVELTADAAQRLDQAAADGNLDGTSAGYLDDWVVQHQAIRALDDAGDWDGAVALATSADEGGPNAAFAAFSQTVTSDIAENIKATQADLASAGNRSALAGWLLLAAGLAAAVLAWRGLNVRLEEYR</sequence>
<dbReference type="PATRIC" id="fig|43678.3.peg.133"/>
<name>A0A163T717_9CELL</name>
<feature type="transmembrane region" description="Helical" evidence="2">
    <location>
        <begin position="427"/>
        <end position="447"/>
    </location>
</feature>
<gene>
    <name evidence="3" type="ORF">OJAG_01180</name>
</gene>
<reference evidence="3 4" key="1">
    <citation type="submission" date="2016-01" db="EMBL/GenBank/DDBJ databases">
        <title>Genome sequence of Oerskovia enterophila VJag, an agar and cellulose degrading bacterium.</title>
        <authorList>
            <person name="Poehlein A."/>
            <person name="Jag V."/>
            <person name="Bengelsdorf F."/>
            <person name="Duerre P."/>
            <person name="Daniel R."/>
        </authorList>
    </citation>
    <scope>NUCLEOTIDE SEQUENCE [LARGE SCALE GENOMIC DNA]</scope>
    <source>
        <strain evidence="3 4">VJag</strain>
    </source>
</reference>
<dbReference type="STRING" id="43678.OJAG_01180"/>
<feature type="transmembrane region" description="Helical" evidence="2">
    <location>
        <begin position="255"/>
        <end position="278"/>
    </location>
</feature>
<dbReference type="AlphaFoldDB" id="A0A163T717"/>
<keyword evidence="2" id="KW-0812">Transmembrane</keyword>
<dbReference type="EMBL" id="LRIE01000023">
    <property type="protein sequence ID" value="KZM37181.1"/>
    <property type="molecule type" value="Genomic_DNA"/>
</dbReference>
<evidence type="ECO:0000313" key="4">
    <source>
        <dbReference type="Proteomes" id="UP000076447"/>
    </source>
</evidence>
<protein>
    <recommendedName>
        <fullName evidence="5">Four helix bundle sensory module for signal transduction</fullName>
    </recommendedName>
</protein>
<feature type="compositionally biased region" description="Pro residues" evidence="1">
    <location>
        <begin position="1"/>
        <end position="12"/>
    </location>
</feature>
<dbReference type="OrthoDB" id="3218196at2"/>
<evidence type="ECO:0000256" key="1">
    <source>
        <dbReference type="SAM" id="MobiDB-lite"/>
    </source>
</evidence>
<evidence type="ECO:0008006" key="5">
    <source>
        <dbReference type="Google" id="ProtNLM"/>
    </source>
</evidence>
<dbReference type="Proteomes" id="UP000076447">
    <property type="component" value="Unassembled WGS sequence"/>
</dbReference>